<dbReference type="SUPFAM" id="SSF46785">
    <property type="entry name" value="Winged helix' DNA-binding domain"/>
    <property type="match status" value="1"/>
</dbReference>
<evidence type="ECO:0008006" key="8">
    <source>
        <dbReference type="Google" id="ProtNLM"/>
    </source>
</evidence>
<dbReference type="PANTHER" id="PTHR30136:SF24">
    <property type="entry name" value="HTH-TYPE TRANSCRIPTIONAL REPRESSOR ALLR"/>
    <property type="match status" value="1"/>
</dbReference>
<dbReference type="KEGG" id="cpor:BED41_02985"/>
<name>A0A1B2I2F7_9BACT</name>
<dbReference type="GO" id="GO:0003677">
    <property type="term" value="F:DNA binding"/>
    <property type="evidence" value="ECO:0007669"/>
    <property type="project" value="UniProtKB-KW"/>
</dbReference>
<dbReference type="InterPro" id="IPR014757">
    <property type="entry name" value="Tscrpt_reg_IclR_C"/>
</dbReference>
<dbReference type="GO" id="GO:0045892">
    <property type="term" value="P:negative regulation of DNA-templated transcription"/>
    <property type="evidence" value="ECO:0007669"/>
    <property type="project" value="TreeGrafter"/>
</dbReference>
<dbReference type="RefSeq" id="WP_008710326.1">
    <property type="nucleotide sequence ID" value="NZ_CP016757.1"/>
</dbReference>
<dbReference type="AlphaFoldDB" id="A0A1B2I2F7"/>
<sequence length="277" mass="31294">MKDKDDIIHNEELRNKKSVIMSVFKAYKILELFGEKNSLNFAEISERLDLPSATLYRFLSTLIVCGLLDMDPKSKLYSLGPSMIYLGNAAISSIDIVALARPFMEKLKDETNETISLFIRKGFKKICIAKVESDLSIRYSAKIGETNYLHGGASGNILMAGMTKKELDMLESSAGFPKLTEYTVTDRKKIEEILDKTRKDGYWVSYKERRDDTAGIGVPIFNHLGQVVASLNITLPSSRFDEVTVEKWIPLLKKAGVDISRKNGYYENFAQEPGHMR</sequence>
<protein>
    <recommendedName>
        <fullName evidence="8">IclR family transcriptional regulator</fullName>
    </recommendedName>
</protein>
<keyword evidence="2" id="KW-0238">DNA-binding</keyword>
<feature type="domain" description="HTH iclR-type" evidence="4">
    <location>
        <begin position="20"/>
        <end position="81"/>
    </location>
</feature>
<dbReference type="InterPro" id="IPR050707">
    <property type="entry name" value="HTH_MetabolicPath_Reg"/>
</dbReference>
<keyword evidence="1" id="KW-0805">Transcription regulation</keyword>
<proteinExistence type="predicted"/>
<dbReference type="Gene3D" id="3.30.450.40">
    <property type="match status" value="1"/>
</dbReference>
<evidence type="ECO:0000256" key="2">
    <source>
        <dbReference type="ARBA" id="ARBA00023125"/>
    </source>
</evidence>
<dbReference type="InterPro" id="IPR005471">
    <property type="entry name" value="Tscrpt_reg_IclR_N"/>
</dbReference>
<reference evidence="6" key="1">
    <citation type="submission" date="2016-08" db="EMBL/GenBank/DDBJ databases">
        <title>Complete genome of Cloacibacillus porcorum.</title>
        <authorList>
            <person name="Looft T."/>
            <person name="Bayles D.O."/>
            <person name="Alt D.P."/>
        </authorList>
    </citation>
    <scope>NUCLEOTIDE SEQUENCE [LARGE SCALE GENOMIC DNA]</scope>
    <source>
        <strain evidence="6">CL-84</strain>
    </source>
</reference>
<dbReference type="GeneID" id="83056818"/>
<dbReference type="Gene3D" id="1.10.10.10">
    <property type="entry name" value="Winged helix-like DNA-binding domain superfamily/Winged helix DNA-binding domain"/>
    <property type="match status" value="1"/>
</dbReference>
<gene>
    <name evidence="6" type="ORF">BED41_02985</name>
</gene>
<dbReference type="Pfam" id="PF01614">
    <property type="entry name" value="IclR_C"/>
    <property type="match status" value="1"/>
</dbReference>
<dbReference type="STRING" id="1197717.BED41_02985"/>
<dbReference type="InterPro" id="IPR029016">
    <property type="entry name" value="GAF-like_dom_sf"/>
</dbReference>
<dbReference type="InterPro" id="IPR011991">
    <property type="entry name" value="ArsR-like_HTH"/>
</dbReference>
<keyword evidence="3" id="KW-0804">Transcription</keyword>
<dbReference type="InterPro" id="IPR036388">
    <property type="entry name" value="WH-like_DNA-bd_sf"/>
</dbReference>
<dbReference type="Proteomes" id="UP000093044">
    <property type="component" value="Chromosome"/>
</dbReference>
<dbReference type="EMBL" id="CP016757">
    <property type="protein sequence ID" value="ANZ44142.1"/>
    <property type="molecule type" value="Genomic_DNA"/>
</dbReference>
<evidence type="ECO:0000256" key="3">
    <source>
        <dbReference type="ARBA" id="ARBA00023163"/>
    </source>
</evidence>
<evidence type="ECO:0000313" key="7">
    <source>
        <dbReference type="Proteomes" id="UP000093044"/>
    </source>
</evidence>
<dbReference type="InterPro" id="IPR036390">
    <property type="entry name" value="WH_DNA-bd_sf"/>
</dbReference>
<dbReference type="Pfam" id="PF09339">
    <property type="entry name" value="HTH_IclR"/>
    <property type="match status" value="1"/>
</dbReference>
<evidence type="ECO:0000259" key="5">
    <source>
        <dbReference type="PROSITE" id="PS51078"/>
    </source>
</evidence>
<accession>A0A1B2I2F7</accession>
<dbReference type="GO" id="GO:0003700">
    <property type="term" value="F:DNA-binding transcription factor activity"/>
    <property type="evidence" value="ECO:0007669"/>
    <property type="project" value="TreeGrafter"/>
</dbReference>
<keyword evidence="7" id="KW-1185">Reference proteome</keyword>
<dbReference type="OrthoDB" id="6057486at2"/>
<dbReference type="SMART" id="SM00346">
    <property type="entry name" value="HTH_ICLR"/>
    <property type="match status" value="1"/>
</dbReference>
<dbReference type="SUPFAM" id="SSF55781">
    <property type="entry name" value="GAF domain-like"/>
    <property type="match status" value="1"/>
</dbReference>
<evidence type="ECO:0000313" key="6">
    <source>
        <dbReference type="EMBL" id="ANZ44142.1"/>
    </source>
</evidence>
<evidence type="ECO:0000259" key="4">
    <source>
        <dbReference type="PROSITE" id="PS51077"/>
    </source>
</evidence>
<evidence type="ECO:0000256" key="1">
    <source>
        <dbReference type="ARBA" id="ARBA00023015"/>
    </source>
</evidence>
<dbReference type="CDD" id="cd00090">
    <property type="entry name" value="HTH_ARSR"/>
    <property type="match status" value="1"/>
</dbReference>
<dbReference type="PANTHER" id="PTHR30136">
    <property type="entry name" value="HELIX-TURN-HELIX TRANSCRIPTIONAL REGULATOR, ICLR FAMILY"/>
    <property type="match status" value="1"/>
</dbReference>
<feature type="domain" description="IclR-ED" evidence="5">
    <location>
        <begin position="82"/>
        <end position="265"/>
    </location>
</feature>
<dbReference type="PROSITE" id="PS51078">
    <property type="entry name" value="ICLR_ED"/>
    <property type="match status" value="1"/>
</dbReference>
<organism evidence="6 7">
    <name type="scientific">Cloacibacillus porcorum</name>
    <dbReference type="NCBI Taxonomy" id="1197717"/>
    <lineage>
        <taxon>Bacteria</taxon>
        <taxon>Thermotogati</taxon>
        <taxon>Synergistota</taxon>
        <taxon>Synergistia</taxon>
        <taxon>Synergistales</taxon>
        <taxon>Synergistaceae</taxon>
        <taxon>Cloacibacillus</taxon>
    </lineage>
</organism>
<dbReference type="PROSITE" id="PS51077">
    <property type="entry name" value="HTH_ICLR"/>
    <property type="match status" value="1"/>
</dbReference>